<name>A0AAV6YCI3_ENGPU</name>
<sequence length="66" mass="7064">MSGSQIPQYQCWGAAGVREGPTDRREGPCYHYGGLLGPWQHAGRRLCRHSAPSIAGSVNSAHSSGR</sequence>
<organism evidence="1 2">
    <name type="scientific">Engystomops pustulosus</name>
    <name type="common">Tungara frog</name>
    <name type="synonym">Physalaemus pustulosus</name>
    <dbReference type="NCBI Taxonomy" id="76066"/>
    <lineage>
        <taxon>Eukaryota</taxon>
        <taxon>Metazoa</taxon>
        <taxon>Chordata</taxon>
        <taxon>Craniata</taxon>
        <taxon>Vertebrata</taxon>
        <taxon>Euteleostomi</taxon>
        <taxon>Amphibia</taxon>
        <taxon>Batrachia</taxon>
        <taxon>Anura</taxon>
        <taxon>Neobatrachia</taxon>
        <taxon>Hyloidea</taxon>
        <taxon>Leptodactylidae</taxon>
        <taxon>Leiuperinae</taxon>
        <taxon>Engystomops</taxon>
    </lineage>
</organism>
<evidence type="ECO:0008006" key="3">
    <source>
        <dbReference type="Google" id="ProtNLM"/>
    </source>
</evidence>
<accession>A0AAV6YCI3</accession>
<evidence type="ECO:0000313" key="1">
    <source>
        <dbReference type="EMBL" id="KAG8535224.1"/>
    </source>
</evidence>
<comment type="caution">
    <text evidence="1">The sequence shown here is derived from an EMBL/GenBank/DDBJ whole genome shotgun (WGS) entry which is preliminary data.</text>
</comment>
<gene>
    <name evidence="1" type="ORF">GDO81_029121</name>
</gene>
<evidence type="ECO:0000313" key="2">
    <source>
        <dbReference type="Proteomes" id="UP000824782"/>
    </source>
</evidence>
<dbReference type="AlphaFoldDB" id="A0AAV6YCI3"/>
<protein>
    <recommendedName>
        <fullName evidence="3">MHC class I antigen</fullName>
    </recommendedName>
</protein>
<reference evidence="1" key="1">
    <citation type="thesis" date="2020" institute="ProQuest LLC" country="789 East Eisenhower Parkway, Ann Arbor, MI, USA">
        <title>Comparative Genomics and Chromosome Evolution.</title>
        <authorList>
            <person name="Mudd A.B."/>
        </authorList>
    </citation>
    <scope>NUCLEOTIDE SEQUENCE</scope>
    <source>
        <strain evidence="1">237g6f4</strain>
        <tissue evidence="1">Blood</tissue>
    </source>
</reference>
<dbReference type="Proteomes" id="UP000824782">
    <property type="component" value="Unassembled WGS sequence"/>
</dbReference>
<proteinExistence type="predicted"/>
<dbReference type="EMBL" id="WNYA01074147">
    <property type="protein sequence ID" value="KAG8535224.1"/>
    <property type="molecule type" value="Genomic_DNA"/>
</dbReference>
<keyword evidence="2" id="KW-1185">Reference proteome</keyword>